<sequence length="439" mass="47124">MSQEQYLQELLRFLEASPTAFHATATVQGILAEHGFTRLFEPDDWGELGPGSYYVSRNDSSLIAFVLEHGTSGCRSLRMAGAHTDSPGFRVKPHALHSTGGYVQLGVEVYGGAMLSTWFDRDCSLAGRVVWQDGEGRAQAGLVDFQRPLVVMPSLAVHLDPEARGRHAINRQTDLAPILMLGEEPDFATLLLEQLARQRGAARRQVASGEVLAFDLFLYDAQPPDQIGLNGEFVCSARLDNLLSCHALARALAGAATRDSLIVLNDHEEVGSATVAGAGGTFLQDVLARLFPPAQMRRILAASLFVSADNAHALHPNFMASYEPEHSPRMQAGPVIKTNAGQRYATSAATAAQFVLLCRRAGVPCQDFVMRNDMSCGSTIGPLVASGLGVPVVDVGVAQLAMHSVREMAAWRDGASFLQAMQAFFGADEALLRAPLVGV</sequence>
<keyword evidence="12" id="KW-1185">Reference proteome</keyword>
<dbReference type="PRINTS" id="PR00932">
    <property type="entry name" value="AMINO1PTASE"/>
</dbReference>
<dbReference type="InterPro" id="IPR023358">
    <property type="entry name" value="Peptidase_M18_dom2"/>
</dbReference>
<dbReference type="Proteomes" id="UP000239867">
    <property type="component" value="Chromosome"/>
</dbReference>
<evidence type="ECO:0000256" key="4">
    <source>
        <dbReference type="ARBA" id="ARBA00022670"/>
    </source>
</evidence>
<dbReference type="EMBL" id="CP021255">
    <property type="protein sequence ID" value="AVD71382.1"/>
    <property type="molecule type" value="Genomic_DNA"/>
</dbReference>
<keyword evidence="6 9" id="KW-0378">Hydrolase</keyword>
<dbReference type="GO" id="GO:0008270">
    <property type="term" value="F:zinc ion binding"/>
    <property type="evidence" value="ECO:0007669"/>
    <property type="project" value="InterPro"/>
</dbReference>
<comment type="cofactor">
    <cofactor evidence="1 10">
        <name>Zn(2+)</name>
        <dbReference type="ChEBI" id="CHEBI:29105"/>
    </cofactor>
</comment>
<evidence type="ECO:0000256" key="7">
    <source>
        <dbReference type="ARBA" id="ARBA00022833"/>
    </source>
</evidence>
<dbReference type="PANTHER" id="PTHR28570:SF3">
    <property type="entry name" value="ASPARTYL AMINOPEPTIDASE"/>
    <property type="match status" value="1"/>
</dbReference>
<evidence type="ECO:0000313" key="12">
    <source>
        <dbReference type="Proteomes" id="UP000239867"/>
    </source>
</evidence>
<dbReference type="GO" id="GO:0004177">
    <property type="term" value="F:aminopeptidase activity"/>
    <property type="evidence" value="ECO:0007669"/>
    <property type="project" value="UniProtKB-KW"/>
</dbReference>
<evidence type="ECO:0000256" key="3">
    <source>
        <dbReference type="ARBA" id="ARBA00022438"/>
    </source>
</evidence>
<dbReference type="Pfam" id="PF02127">
    <property type="entry name" value="Peptidase_M18"/>
    <property type="match status" value="1"/>
</dbReference>
<dbReference type="SUPFAM" id="SSF101821">
    <property type="entry name" value="Aminopeptidase/glucanase lid domain"/>
    <property type="match status" value="1"/>
</dbReference>
<evidence type="ECO:0000256" key="1">
    <source>
        <dbReference type="ARBA" id="ARBA00001947"/>
    </source>
</evidence>
<evidence type="ECO:0000256" key="2">
    <source>
        <dbReference type="ARBA" id="ARBA00008290"/>
    </source>
</evidence>
<protein>
    <recommendedName>
        <fullName evidence="10">M18 family aminopeptidase</fullName>
        <ecNumber evidence="10">3.4.11.-</ecNumber>
    </recommendedName>
</protein>
<dbReference type="InterPro" id="IPR001948">
    <property type="entry name" value="Peptidase_M18"/>
</dbReference>
<keyword evidence="8 9" id="KW-0482">Metalloprotease</keyword>
<dbReference type="Gene3D" id="3.40.630.10">
    <property type="entry name" value="Zn peptidases"/>
    <property type="match status" value="1"/>
</dbReference>
<keyword evidence="4 9" id="KW-0645">Protease</keyword>
<reference evidence="11 12" key="1">
    <citation type="journal article" date="2018" name="MBio">
        <title>Insights into the evolution of host association through the isolation and characterization of a novel human periodontal pathobiont, Desulfobulbus oralis.</title>
        <authorList>
            <person name="Cross K.L."/>
            <person name="Chirania P."/>
            <person name="Xiong W."/>
            <person name="Beall C.J."/>
            <person name="Elkins J.G."/>
            <person name="Giannone R.J."/>
            <person name="Griffen A.L."/>
            <person name="Guss A.M."/>
            <person name="Hettich R.L."/>
            <person name="Joshi S.S."/>
            <person name="Mokrzan E.M."/>
            <person name="Martin R.K."/>
            <person name="Zhulin I.B."/>
            <person name="Leys E.J."/>
            <person name="Podar M."/>
        </authorList>
    </citation>
    <scope>NUCLEOTIDE SEQUENCE [LARGE SCALE GENOMIC DNA]</scope>
    <source>
        <strain evidence="11 12">ORNL</strain>
    </source>
</reference>
<keyword evidence="3 9" id="KW-0031">Aminopeptidase</keyword>
<dbReference type="SUPFAM" id="SSF53187">
    <property type="entry name" value="Zn-dependent exopeptidases"/>
    <property type="match status" value="1"/>
</dbReference>
<dbReference type="KEGG" id="deo:CAY53_07810"/>
<dbReference type="GO" id="GO:0006508">
    <property type="term" value="P:proteolysis"/>
    <property type="evidence" value="ECO:0007669"/>
    <property type="project" value="UniProtKB-KW"/>
</dbReference>
<dbReference type="OrthoDB" id="5288740at2"/>
<keyword evidence="7 9" id="KW-0862">Zinc</keyword>
<evidence type="ECO:0000256" key="5">
    <source>
        <dbReference type="ARBA" id="ARBA00022723"/>
    </source>
</evidence>
<evidence type="ECO:0000313" key="11">
    <source>
        <dbReference type="EMBL" id="AVD71382.1"/>
    </source>
</evidence>
<accession>A0A2L1GNY7</accession>
<name>A0A2L1GNY7_9BACT</name>
<evidence type="ECO:0000256" key="8">
    <source>
        <dbReference type="ARBA" id="ARBA00023049"/>
    </source>
</evidence>
<dbReference type="PANTHER" id="PTHR28570">
    <property type="entry name" value="ASPARTYL AMINOPEPTIDASE"/>
    <property type="match status" value="1"/>
</dbReference>
<dbReference type="RefSeq" id="WP_104936647.1">
    <property type="nucleotide sequence ID" value="NZ_CP021255.1"/>
</dbReference>
<dbReference type="NCBIfam" id="NF002759">
    <property type="entry name" value="PRK02813.1"/>
    <property type="match status" value="1"/>
</dbReference>
<proteinExistence type="inferred from homology"/>
<evidence type="ECO:0000256" key="6">
    <source>
        <dbReference type="ARBA" id="ARBA00022801"/>
    </source>
</evidence>
<dbReference type="GO" id="GO:0005737">
    <property type="term" value="C:cytoplasm"/>
    <property type="evidence" value="ECO:0007669"/>
    <property type="project" value="UniProtKB-ARBA"/>
</dbReference>
<dbReference type="GO" id="GO:0008237">
    <property type="term" value="F:metallopeptidase activity"/>
    <property type="evidence" value="ECO:0007669"/>
    <property type="project" value="UniProtKB-KW"/>
</dbReference>
<keyword evidence="5 9" id="KW-0479">Metal-binding</keyword>
<evidence type="ECO:0000256" key="9">
    <source>
        <dbReference type="RuleBase" id="RU004386"/>
    </source>
</evidence>
<dbReference type="EC" id="3.4.11.-" evidence="10"/>
<organism evidence="11 12">
    <name type="scientific">Desulfobulbus oralis</name>
    <dbReference type="NCBI Taxonomy" id="1986146"/>
    <lineage>
        <taxon>Bacteria</taxon>
        <taxon>Pseudomonadati</taxon>
        <taxon>Thermodesulfobacteriota</taxon>
        <taxon>Desulfobulbia</taxon>
        <taxon>Desulfobulbales</taxon>
        <taxon>Desulfobulbaceae</taxon>
        <taxon>Desulfobulbus</taxon>
    </lineage>
</organism>
<evidence type="ECO:0000256" key="10">
    <source>
        <dbReference type="RuleBase" id="RU004387"/>
    </source>
</evidence>
<gene>
    <name evidence="11" type="ORF">CAY53_07810</name>
</gene>
<comment type="similarity">
    <text evidence="2 9">Belongs to the peptidase M18 family.</text>
</comment>
<dbReference type="AlphaFoldDB" id="A0A2L1GNY7"/>
<dbReference type="Gene3D" id="2.30.250.10">
    <property type="entry name" value="Aminopeptidase i, Domain 2"/>
    <property type="match status" value="1"/>
</dbReference>